<evidence type="ECO:0000313" key="2">
    <source>
        <dbReference type="EMBL" id="VAW34017.1"/>
    </source>
</evidence>
<evidence type="ECO:0000256" key="1">
    <source>
        <dbReference type="SAM" id="MobiDB-lite"/>
    </source>
</evidence>
<sequence>MIKLAISAILFITVFVMMRGIATTWRENKMAEPAATVQRPNRPVKPPPARPPGITPPAALPNLENGYLFNPERSLTGADNTAADKLNAANDLGIQTNISKVIYTGSIIGDNFKVAILTIPAPKTRFRPTPQNRFSPRNRFRPPQNRSTVKNLRVKEGELLSGYKVTAITPDKIIFEKDGDKVEKLLYDPDKKRNYTFHGRQTPHFVRPAESPLVPVNRTNPIRPRVQTTGRSSGRRLIITRRPPVKPDTSRVARRRRAQSIPSAAPPMPFGR</sequence>
<dbReference type="AlphaFoldDB" id="A0A3B0V7J2"/>
<reference evidence="2" key="1">
    <citation type="submission" date="2018-06" db="EMBL/GenBank/DDBJ databases">
        <authorList>
            <person name="Zhirakovskaya E."/>
        </authorList>
    </citation>
    <scope>NUCLEOTIDE SEQUENCE</scope>
</reference>
<gene>
    <name evidence="2" type="ORF">MNBD_DELTA03-1602</name>
</gene>
<protein>
    <submittedName>
        <fullName evidence="2">Uncharacterized protein</fullName>
    </submittedName>
</protein>
<feature type="compositionally biased region" description="Pro residues" evidence="1">
    <location>
        <begin position="43"/>
        <end position="56"/>
    </location>
</feature>
<feature type="region of interest" description="Disordered" evidence="1">
    <location>
        <begin position="211"/>
        <end position="272"/>
    </location>
</feature>
<accession>A0A3B0V7J2</accession>
<proteinExistence type="predicted"/>
<organism evidence="2">
    <name type="scientific">hydrothermal vent metagenome</name>
    <dbReference type="NCBI Taxonomy" id="652676"/>
    <lineage>
        <taxon>unclassified sequences</taxon>
        <taxon>metagenomes</taxon>
        <taxon>ecological metagenomes</taxon>
    </lineage>
</organism>
<feature type="region of interest" description="Disordered" evidence="1">
    <location>
        <begin position="126"/>
        <end position="145"/>
    </location>
</feature>
<feature type="compositionally biased region" description="Low complexity" evidence="1">
    <location>
        <begin position="130"/>
        <end position="145"/>
    </location>
</feature>
<dbReference type="EMBL" id="UOEX01000077">
    <property type="protein sequence ID" value="VAW34017.1"/>
    <property type="molecule type" value="Genomic_DNA"/>
</dbReference>
<feature type="region of interest" description="Disordered" evidence="1">
    <location>
        <begin position="31"/>
        <end position="56"/>
    </location>
</feature>
<name>A0A3B0V7J2_9ZZZZ</name>